<name>A0A0A9GVX3_ARUDO</name>
<proteinExistence type="predicted"/>
<dbReference type="AlphaFoldDB" id="A0A0A9GVX3"/>
<dbReference type="EMBL" id="GBRH01171180">
    <property type="protein sequence ID" value="JAE26716.1"/>
    <property type="molecule type" value="Transcribed_RNA"/>
</dbReference>
<reference evidence="2" key="1">
    <citation type="submission" date="2014-09" db="EMBL/GenBank/DDBJ databases">
        <authorList>
            <person name="Magalhaes I.L.F."/>
            <person name="Oliveira U."/>
            <person name="Santos F.R."/>
            <person name="Vidigal T.H.D.A."/>
            <person name="Brescovit A.D."/>
            <person name="Santos A.J."/>
        </authorList>
    </citation>
    <scope>NUCLEOTIDE SEQUENCE</scope>
    <source>
        <tissue evidence="2">Shoot tissue taken approximately 20 cm above the soil surface</tissue>
    </source>
</reference>
<reference evidence="2" key="2">
    <citation type="journal article" date="2015" name="Data Brief">
        <title>Shoot transcriptome of the giant reed, Arundo donax.</title>
        <authorList>
            <person name="Barrero R.A."/>
            <person name="Guerrero F.D."/>
            <person name="Moolhuijzen P."/>
            <person name="Goolsby J.A."/>
            <person name="Tidwell J."/>
            <person name="Bellgard S.E."/>
            <person name="Bellgard M.I."/>
        </authorList>
    </citation>
    <scope>NUCLEOTIDE SEQUENCE</scope>
    <source>
        <tissue evidence="2">Shoot tissue taken approximately 20 cm above the soil surface</tissue>
    </source>
</reference>
<sequence>MIFTTRELAACSVRSGNTEADLFVLTWSEEALLLPRCLLIFLSCLLSGSVSTLALVAVGVSAAALSRLLVTNFDAD</sequence>
<organism evidence="2">
    <name type="scientific">Arundo donax</name>
    <name type="common">Giant reed</name>
    <name type="synonym">Donax arundinaceus</name>
    <dbReference type="NCBI Taxonomy" id="35708"/>
    <lineage>
        <taxon>Eukaryota</taxon>
        <taxon>Viridiplantae</taxon>
        <taxon>Streptophyta</taxon>
        <taxon>Embryophyta</taxon>
        <taxon>Tracheophyta</taxon>
        <taxon>Spermatophyta</taxon>
        <taxon>Magnoliopsida</taxon>
        <taxon>Liliopsida</taxon>
        <taxon>Poales</taxon>
        <taxon>Poaceae</taxon>
        <taxon>PACMAD clade</taxon>
        <taxon>Arundinoideae</taxon>
        <taxon>Arundineae</taxon>
        <taxon>Arundo</taxon>
    </lineage>
</organism>
<accession>A0A0A9GVX3</accession>
<keyword evidence="1" id="KW-1133">Transmembrane helix</keyword>
<keyword evidence="1" id="KW-0472">Membrane</keyword>
<keyword evidence="1" id="KW-0812">Transmembrane</keyword>
<protein>
    <submittedName>
        <fullName evidence="2">Uncharacterized protein</fullName>
    </submittedName>
</protein>
<evidence type="ECO:0000256" key="1">
    <source>
        <dbReference type="SAM" id="Phobius"/>
    </source>
</evidence>
<evidence type="ECO:0000313" key="2">
    <source>
        <dbReference type="EMBL" id="JAE26716.1"/>
    </source>
</evidence>
<feature type="transmembrane region" description="Helical" evidence="1">
    <location>
        <begin position="38"/>
        <end position="65"/>
    </location>
</feature>